<organism evidence="2 3">
    <name type="scientific">Cytospora leucostoma</name>
    <dbReference type="NCBI Taxonomy" id="1230097"/>
    <lineage>
        <taxon>Eukaryota</taxon>
        <taxon>Fungi</taxon>
        <taxon>Dikarya</taxon>
        <taxon>Ascomycota</taxon>
        <taxon>Pezizomycotina</taxon>
        <taxon>Sordariomycetes</taxon>
        <taxon>Sordariomycetidae</taxon>
        <taxon>Diaporthales</taxon>
        <taxon>Cytosporaceae</taxon>
        <taxon>Cytospora</taxon>
    </lineage>
</organism>
<dbReference type="Proteomes" id="UP000285146">
    <property type="component" value="Unassembled WGS sequence"/>
</dbReference>
<dbReference type="AlphaFoldDB" id="A0A423XCR9"/>
<feature type="region of interest" description="Disordered" evidence="1">
    <location>
        <begin position="71"/>
        <end position="90"/>
    </location>
</feature>
<dbReference type="InParanoid" id="A0A423XCR9"/>
<sequence>MAGICVGAVVVWALMRQQRRRKAKGTAAAMIEARHGNGESHGVVGEVNHVGGEQWQSLQRKTATEMEGGYPAAHELHGAPGLYEMPVHDQ</sequence>
<protein>
    <submittedName>
        <fullName evidence="2">Uncharacterized protein</fullName>
    </submittedName>
</protein>
<proteinExistence type="predicted"/>
<evidence type="ECO:0000256" key="1">
    <source>
        <dbReference type="SAM" id="MobiDB-lite"/>
    </source>
</evidence>
<keyword evidence="3" id="KW-1185">Reference proteome</keyword>
<evidence type="ECO:0000313" key="2">
    <source>
        <dbReference type="EMBL" id="ROW13780.1"/>
    </source>
</evidence>
<comment type="caution">
    <text evidence="2">The sequence shown here is derived from an EMBL/GenBank/DDBJ whole genome shotgun (WGS) entry which is preliminary data.</text>
</comment>
<gene>
    <name evidence="2" type="ORF">VPNG_03506</name>
</gene>
<evidence type="ECO:0000313" key="3">
    <source>
        <dbReference type="Proteomes" id="UP000285146"/>
    </source>
</evidence>
<accession>A0A423XCR9</accession>
<dbReference type="EMBL" id="LKEB01000017">
    <property type="protein sequence ID" value="ROW13780.1"/>
    <property type="molecule type" value="Genomic_DNA"/>
</dbReference>
<reference evidence="2 3" key="1">
    <citation type="submission" date="2015-09" db="EMBL/GenBank/DDBJ databases">
        <title>Host preference determinants of Valsa canker pathogens revealed by comparative genomics.</title>
        <authorList>
            <person name="Yin Z."/>
            <person name="Huang L."/>
        </authorList>
    </citation>
    <scope>NUCLEOTIDE SEQUENCE [LARGE SCALE GENOMIC DNA]</scope>
    <source>
        <strain evidence="2 3">SXYLt</strain>
    </source>
</reference>
<name>A0A423XCR9_9PEZI</name>